<feature type="transmembrane region" description="Helical" evidence="1">
    <location>
        <begin position="44"/>
        <end position="63"/>
    </location>
</feature>
<accession>A0AAE3DQQ1</accession>
<gene>
    <name evidence="2" type="ORF">LKD71_02310</name>
</gene>
<reference evidence="2 3" key="1">
    <citation type="submission" date="2021-10" db="EMBL/GenBank/DDBJ databases">
        <title>Anaerobic single-cell dispensing facilitates the cultivation of human gut bacteria.</title>
        <authorList>
            <person name="Afrizal A."/>
        </authorList>
    </citation>
    <scope>NUCLEOTIDE SEQUENCE [LARGE SCALE GENOMIC DNA]</scope>
    <source>
        <strain evidence="2 3">CLA-AA-H277</strain>
    </source>
</reference>
<dbReference type="InterPro" id="IPR010540">
    <property type="entry name" value="CmpB_TMEM229"/>
</dbReference>
<evidence type="ECO:0000313" key="3">
    <source>
        <dbReference type="Proteomes" id="UP001197875"/>
    </source>
</evidence>
<feature type="transmembrane region" description="Helical" evidence="1">
    <location>
        <begin position="12"/>
        <end position="32"/>
    </location>
</feature>
<keyword evidence="1" id="KW-0812">Transmembrane</keyword>
<dbReference type="EMBL" id="JAJEPR010000003">
    <property type="protein sequence ID" value="MCC2188665.1"/>
    <property type="molecule type" value="Genomic_DNA"/>
</dbReference>
<keyword evidence="3" id="KW-1185">Reference proteome</keyword>
<dbReference type="Pfam" id="PF06541">
    <property type="entry name" value="ABC_trans_CmpB"/>
    <property type="match status" value="1"/>
</dbReference>
<organism evidence="2 3">
    <name type="scientific">Fusicatenibacter faecihominis</name>
    <dbReference type="NCBI Taxonomy" id="2881276"/>
    <lineage>
        <taxon>Bacteria</taxon>
        <taxon>Bacillati</taxon>
        <taxon>Bacillota</taxon>
        <taxon>Clostridia</taxon>
        <taxon>Lachnospirales</taxon>
        <taxon>Lachnospiraceae</taxon>
        <taxon>Fusicatenibacter</taxon>
    </lineage>
</organism>
<feature type="transmembrane region" description="Helical" evidence="1">
    <location>
        <begin position="69"/>
        <end position="95"/>
    </location>
</feature>
<dbReference type="AlphaFoldDB" id="A0AAE3DQQ1"/>
<comment type="caution">
    <text evidence="2">The sequence shown here is derived from an EMBL/GenBank/DDBJ whole genome shotgun (WGS) entry which is preliminary data.</text>
</comment>
<dbReference type="RefSeq" id="WP_178046298.1">
    <property type="nucleotide sequence ID" value="NZ_JAJEPR010000003.1"/>
</dbReference>
<feature type="transmembrane region" description="Helical" evidence="1">
    <location>
        <begin position="149"/>
        <end position="171"/>
    </location>
</feature>
<name>A0AAE3DQQ1_9FIRM</name>
<proteinExistence type="predicted"/>
<evidence type="ECO:0000256" key="1">
    <source>
        <dbReference type="SAM" id="Phobius"/>
    </source>
</evidence>
<evidence type="ECO:0000313" key="2">
    <source>
        <dbReference type="EMBL" id="MCC2188665.1"/>
    </source>
</evidence>
<evidence type="ECO:0008006" key="4">
    <source>
        <dbReference type="Google" id="ProtNLM"/>
    </source>
</evidence>
<keyword evidence="1" id="KW-1133">Transmembrane helix</keyword>
<dbReference type="Proteomes" id="UP001197875">
    <property type="component" value="Unassembled WGS sequence"/>
</dbReference>
<feature type="transmembrane region" description="Helical" evidence="1">
    <location>
        <begin position="107"/>
        <end position="129"/>
    </location>
</feature>
<keyword evidence="1" id="KW-0472">Membrane</keyword>
<sequence>MSYETYTTVDWLMFFYIYCFLGWCFESTYVSIQHKKWINRGFMRGPFLPLYGSGAVIMLFVTIPVRDNVFLTFLFGAVGATILEYFTGAAMEALFKVRYWDYSNNRFNLNGHICLGTTIAWGFLTLAMVHILQTPVEAVVNAIPPRPEGIIALVVTIYIAADFSLSFKAALDIKDLLAKMTAAKEEMDKVQTRLDAIIAFTGQTAAFKTLSNSKDRLSGTLQSVKAKLDFLQKHEHSEERRSGKQLTAFREELEQLKTKYIVDNEYRKALSNRLGFFRKELLKAHPTIASPKFESALAELKEIVSEKSHKED</sequence>
<protein>
    <recommendedName>
        <fullName evidence="4">ABC-transporter type IV</fullName>
    </recommendedName>
</protein>